<dbReference type="SFLD" id="SFLDG01129">
    <property type="entry name" value="C1.5:_HAD__Beta-PGM__Phosphata"/>
    <property type="match status" value="1"/>
</dbReference>
<dbReference type="InterPro" id="IPR006439">
    <property type="entry name" value="HAD-SF_hydro_IA"/>
</dbReference>
<sequence length="245" mass="27442">MATPKLRAVLFDFMGTCLDWHTGALSILPSTIPDKERSTLALEWRQTYFDINTARLAANLPVQDIDITLADALRKTLDEQFPQYKPAFQHNDAVERCVQQWHSMPAWPDVAPAISALKDEGYEIFVFANGTTRLQLHLCKSSGLRFDMLFSSQLLGSLKPGREAYERVLELTGLRAEECVQVAAHIEDLRGAKKVGMKTVYIERWTDDVRVDKRCVKASGEVDVWLDGGMGGLVEAVKSLDTDVV</sequence>
<dbReference type="AlphaFoldDB" id="A0A0N1P141"/>
<dbReference type="InterPro" id="IPR023214">
    <property type="entry name" value="HAD_sf"/>
</dbReference>
<keyword evidence="3" id="KW-1185">Reference proteome</keyword>
<dbReference type="InterPro" id="IPR023198">
    <property type="entry name" value="PGP-like_dom2"/>
</dbReference>
<dbReference type="PANTHER" id="PTHR43316">
    <property type="entry name" value="HYDROLASE, HALOACID DELAHOGENASE-RELATED"/>
    <property type="match status" value="1"/>
</dbReference>
<dbReference type="EMBL" id="LFJN01000009">
    <property type="protein sequence ID" value="KPI41554.1"/>
    <property type="molecule type" value="Genomic_DNA"/>
</dbReference>
<proteinExistence type="predicted"/>
<evidence type="ECO:0008006" key="4">
    <source>
        <dbReference type="Google" id="ProtNLM"/>
    </source>
</evidence>
<dbReference type="Pfam" id="PF00702">
    <property type="entry name" value="Hydrolase"/>
    <property type="match status" value="1"/>
</dbReference>
<name>A0A0N1P141_9EURO</name>
<dbReference type="Gene3D" id="1.10.150.240">
    <property type="entry name" value="Putative phosphatase, domain 2"/>
    <property type="match status" value="1"/>
</dbReference>
<evidence type="ECO:0000256" key="1">
    <source>
        <dbReference type="ARBA" id="ARBA00022801"/>
    </source>
</evidence>
<organism evidence="2 3">
    <name type="scientific">Cyphellophora attinorum</name>
    <dbReference type="NCBI Taxonomy" id="1664694"/>
    <lineage>
        <taxon>Eukaryota</taxon>
        <taxon>Fungi</taxon>
        <taxon>Dikarya</taxon>
        <taxon>Ascomycota</taxon>
        <taxon>Pezizomycotina</taxon>
        <taxon>Eurotiomycetes</taxon>
        <taxon>Chaetothyriomycetidae</taxon>
        <taxon>Chaetothyriales</taxon>
        <taxon>Cyphellophoraceae</taxon>
        <taxon>Cyphellophora</taxon>
    </lineage>
</organism>
<protein>
    <recommendedName>
        <fullName evidence="4">(S)-2-haloacid dehalogenase 4A</fullName>
    </recommendedName>
</protein>
<comment type="caution">
    <text evidence="2">The sequence shown here is derived from an EMBL/GenBank/DDBJ whole genome shotgun (WGS) entry which is preliminary data.</text>
</comment>
<dbReference type="RefSeq" id="XP_018001517.1">
    <property type="nucleotide sequence ID" value="XM_018149689.1"/>
</dbReference>
<dbReference type="InterPro" id="IPR036412">
    <property type="entry name" value="HAD-like_sf"/>
</dbReference>
<accession>A0A0N1P141</accession>
<dbReference type="STRING" id="1664694.A0A0N1P141"/>
<dbReference type="SUPFAM" id="SSF56784">
    <property type="entry name" value="HAD-like"/>
    <property type="match status" value="1"/>
</dbReference>
<dbReference type="PRINTS" id="PR00413">
    <property type="entry name" value="HADHALOGNASE"/>
</dbReference>
<dbReference type="PANTHER" id="PTHR43316:SF3">
    <property type="entry name" value="HALOACID DEHALOGENASE, TYPE II (AFU_ORTHOLOGUE AFUA_2G07750)-RELATED"/>
    <property type="match status" value="1"/>
</dbReference>
<evidence type="ECO:0000313" key="3">
    <source>
        <dbReference type="Proteomes" id="UP000038010"/>
    </source>
</evidence>
<dbReference type="Proteomes" id="UP000038010">
    <property type="component" value="Unassembled WGS sequence"/>
</dbReference>
<dbReference type="SFLD" id="SFLDS00003">
    <property type="entry name" value="Haloacid_Dehalogenase"/>
    <property type="match status" value="1"/>
</dbReference>
<reference evidence="2 3" key="1">
    <citation type="submission" date="2015-06" db="EMBL/GenBank/DDBJ databases">
        <title>Draft genome of the ant-associated black yeast Phialophora attae CBS 131958.</title>
        <authorList>
            <person name="Moreno L.F."/>
            <person name="Stielow B.J."/>
            <person name="de Hoog S."/>
            <person name="Vicente V.A."/>
            <person name="Weiss V.A."/>
            <person name="de Vries M."/>
            <person name="Cruz L.M."/>
            <person name="Souza E.M."/>
        </authorList>
    </citation>
    <scope>NUCLEOTIDE SEQUENCE [LARGE SCALE GENOMIC DNA]</scope>
    <source>
        <strain evidence="2 3">CBS 131958</strain>
    </source>
</reference>
<keyword evidence="1" id="KW-0378">Hydrolase</keyword>
<gene>
    <name evidence="2" type="ORF">AB675_9179</name>
</gene>
<dbReference type="VEuPathDB" id="FungiDB:AB675_9179"/>
<dbReference type="OrthoDB" id="2363873at2759"/>
<dbReference type="Gene3D" id="3.40.50.1000">
    <property type="entry name" value="HAD superfamily/HAD-like"/>
    <property type="match status" value="1"/>
</dbReference>
<evidence type="ECO:0000313" key="2">
    <source>
        <dbReference type="EMBL" id="KPI41554.1"/>
    </source>
</evidence>
<dbReference type="InterPro" id="IPR051540">
    <property type="entry name" value="S-2-haloacid_dehalogenase"/>
</dbReference>
<dbReference type="GeneID" id="28741569"/>
<dbReference type="GO" id="GO:0016791">
    <property type="term" value="F:phosphatase activity"/>
    <property type="evidence" value="ECO:0007669"/>
    <property type="project" value="UniProtKB-ARBA"/>
</dbReference>